<name>A0A0V0I880_SOLCH</name>
<proteinExistence type="predicted"/>
<dbReference type="EMBL" id="GEDG01010450">
    <property type="protein sequence ID" value="JAP28123.1"/>
    <property type="molecule type" value="Transcribed_RNA"/>
</dbReference>
<reference evidence="1" key="1">
    <citation type="submission" date="2015-12" db="EMBL/GenBank/DDBJ databases">
        <title>Gene expression during late stages of embryo sac development: a critical building block for successful pollen-pistil interactions.</title>
        <authorList>
            <person name="Liu Y."/>
            <person name="Joly V."/>
            <person name="Sabar M."/>
            <person name="Matton D.P."/>
        </authorList>
    </citation>
    <scope>NUCLEOTIDE SEQUENCE</scope>
</reference>
<accession>A0A0V0I880</accession>
<organism evidence="1">
    <name type="scientific">Solanum chacoense</name>
    <name type="common">Chaco potato</name>
    <dbReference type="NCBI Taxonomy" id="4108"/>
    <lineage>
        <taxon>Eukaryota</taxon>
        <taxon>Viridiplantae</taxon>
        <taxon>Streptophyta</taxon>
        <taxon>Embryophyta</taxon>
        <taxon>Tracheophyta</taxon>
        <taxon>Spermatophyta</taxon>
        <taxon>Magnoliopsida</taxon>
        <taxon>eudicotyledons</taxon>
        <taxon>Gunneridae</taxon>
        <taxon>Pentapetalae</taxon>
        <taxon>asterids</taxon>
        <taxon>lamiids</taxon>
        <taxon>Solanales</taxon>
        <taxon>Solanaceae</taxon>
        <taxon>Solanoideae</taxon>
        <taxon>Solaneae</taxon>
        <taxon>Solanum</taxon>
    </lineage>
</organism>
<protein>
    <submittedName>
        <fullName evidence="1">Putative ovule protein</fullName>
    </submittedName>
</protein>
<dbReference type="AlphaFoldDB" id="A0A0V0I880"/>
<sequence>MHMDRRKVMTIELQHHLYSCSLVSRPRSHSFSLFGISSISIRYASLVAASILLELLHKIR</sequence>
<evidence type="ECO:0000313" key="1">
    <source>
        <dbReference type="EMBL" id="JAP28123.1"/>
    </source>
</evidence>